<dbReference type="PATRIC" id="fig|1423733.4.peg.3208"/>
<feature type="domain" description="GGDEF" evidence="2">
    <location>
        <begin position="243"/>
        <end position="379"/>
    </location>
</feature>
<dbReference type="NCBIfam" id="TIGR00254">
    <property type="entry name" value="GGDEF"/>
    <property type="match status" value="1"/>
</dbReference>
<keyword evidence="1" id="KW-0472">Membrane</keyword>
<feature type="transmembrane region" description="Helical" evidence="1">
    <location>
        <begin position="177"/>
        <end position="198"/>
    </location>
</feature>
<feature type="transmembrane region" description="Helical" evidence="1">
    <location>
        <begin position="117"/>
        <end position="138"/>
    </location>
</feature>
<dbReference type="InterPro" id="IPR000160">
    <property type="entry name" value="GGDEF_dom"/>
</dbReference>
<dbReference type="Pfam" id="PF00990">
    <property type="entry name" value="GGDEF"/>
    <property type="match status" value="1"/>
</dbReference>
<dbReference type="InterPro" id="IPR050469">
    <property type="entry name" value="Diguanylate_Cyclase"/>
</dbReference>
<dbReference type="Gene3D" id="3.30.70.270">
    <property type="match status" value="1"/>
</dbReference>
<dbReference type="PANTHER" id="PTHR45138">
    <property type="entry name" value="REGULATORY COMPONENTS OF SENSORY TRANSDUCTION SYSTEM"/>
    <property type="match status" value="1"/>
</dbReference>
<evidence type="ECO:0000256" key="1">
    <source>
        <dbReference type="SAM" id="Phobius"/>
    </source>
</evidence>
<protein>
    <submittedName>
        <fullName evidence="3">Signal transduction diguanylate cyclase</fullName>
    </submittedName>
</protein>
<keyword evidence="1" id="KW-1133">Transmembrane helix</keyword>
<evidence type="ECO:0000313" key="3">
    <source>
        <dbReference type="EMBL" id="KRM77712.1"/>
    </source>
</evidence>
<dbReference type="PROSITE" id="PS50887">
    <property type="entry name" value="GGDEF"/>
    <property type="match status" value="1"/>
</dbReference>
<name>A0A0R2BFQ8_SECCO</name>
<feature type="transmembrane region" description="Helical" evidence="1">
    <location>
        <begin position="12"/>
        <end position="36"/>
    </location>
</feature>
<organism evidence="3 4">
    <name type="scientific">Secundilactobacillus collinoides DSM 20515 = JCM 1123</name>
    <dbReference type="NCBI Taxonomy" id="1423733"/>
    <lineage>
        <taxon>Bacteria</taxon>
        <taxon>Bacillati</taxon>
        <taxon>Bacillota</taxon>
        <taxon>Bacilli</taxon>
        <taxon>Lactobacillales</taxon>
        <taxon>Lactobacillaceae</taxon>
        <taxon>Secundilactobacillus</taxon>
    </lineage>
</organism>
<dbReference type="GO" id="GO:0052621">
    <property type="term" value="F:diguanylate cyclase activity"/>
    <property type="evidence" value="ECO:0007669"/>
    <property type="project" value="TreeGrafter"/>
</dbReference>
<evidence type="ECO:0000259" key="2">
    <source>
        <dbReference type="PROSITE" id="PS50887"/>
    </source>
</evidence>
<comment type="caution">
    <text evidence="3">The sequence shown here is derived from an EMBL/GenBank/DDBJ whole genome shotgun (WGS) entry which is preliminary data.</text>
</comment>
<dbReference type="RefSeq" id="WP_054759037.1">
    <property type="nucleotide sequence ID" value="NZ_AYYR01000009.1"/>
</dbReference>
<reference evidence="3 4" key="1">
    <citation type="journal article" date="2015" name="Genome Announc.">
        <title>Expanding the biotechnology potential of lactobacilli through comparative genomics of 213 strains and associated genera.</title>
        <authorList>
            <person name="Sun Z."/>
            <person name="Harris H.M."/>
            <person name="McCann A."/>
            <person name="Guo C."/>
            <person name="Argimon S."/>
            <person name="Zhang W."/>
            <person name="Yang X."/>
            <person name="Jeffery I.B."/>
            <person name="Cooney J.C."/>
            <person name="Kagawa T.F."/>
            <person name="Liu W."/>
            <person name="Song Y."/>
            <person name="Salvetti E."/>
            <person name="Wrobel A."/>
            <person name="Rasinkangas P."/>
            <person name="Parkhill J."/>
            <person name="Rea M.C."/>
            <person name="O'Sullivan O."/>
            <person name="Ritari J."/>
            <person name="Douillard F.P."/>
            <person name="Paul Ross R."/>
            <person name="Yang R."/>
            <person name="Briner A.E."/>
            <person name="Felis G.E."/>
            <person name="de Vos W.M."/>
            <person name="Barrangou R."/>
            <person name="Klaenhammer T.R."/>
            <person name="Caufield P.W."/>
            <person name="Cui Y."/>
            <person name="Zhang H."/>
            <person name="O'Toole P.W."/>
        </authorList>
    </citation>
    <scope>NUCLEOTIDE SEQUENCE [LARGE SCALE GENOMIC DNA]</scope>
    <source>
        <strain evidence="3 4">DSM 20515</strain>
    </source>
</reference>
<dbReference type="PANTHER" id="PTHR45138:SF9">
    <property type="entry name" value="DIGUANYLATE CYCLASE DGCM-RELATED"/>
    <property type="match status" value="1"/>
</dbReference>
<sequence length="386" mass="44387">MTVFQLSTSQWFIDLVLSLFFITGYNSIYVSLWHHAYEDTRAKNPHNIWSRLSVFGFCFAASLFIYLVRNMIGMPMITFDLLIFMLTIPLLAIYIDVWDYVIRFLGLALFLVVTHQFSISFVIGMGVLVVLSILNWIYRKQIAYHQLLPRILFCLYIACLFWLPLKQPNNDAISQPILVQAIAMSLAITIVSGLFLLIQYGTISHDWEMTRMADYDALTDAKNYSMYTRDVTPMFQQAKTHDEPLTLVTLDVDHFKNINDTYGHLAGNEVLVGVANTLRRVLSSQDEKLQIYRTGGEEFNIVFPNMTTAEVVPIIEDCWQSVRGAKFDYKGYKIHVTISMGVTALRSEDQLIDDTYRRADQSLYISKHEGRDTITVEGHAYQRSSI</sequence>
<dbReference type="AlphaFoldDB" id="A0A0R2BFQ8"/>
<evidence type="ECO:0000313" key="4">
    <source>
        <dbReference type="Proteomes" id="UP000051845"/>
    </source>
</evidence>
<dbReference type="Proteomes" id="UP000051845">
    <property type="component" value="Unassembled WGS sequence"/>
</dbReference>
<feature type="transmembrane region" description="Helical" evidence="1">
    <location>
        <begin position="48"/>
        <end position="67"/>
    </location>
</feature>
<dbReference type="EMBL" id="AYYR01000009">
    <property type="protein sequence ID" value="KRM77712.1"/>
    <property type="molecule type" value="Genomic_DNA"/>
</dbReference>
<keyword evidence="1" id="KW-0812">Transmembrane</keyword>
<feature type="transmembrane region" description="Helical" evidence="1">
    <location>
        <begin position="147"/>
        <end position="165"/>
    </location>
</feature>
<proteinExistence type="predicted"/>
<dbReference type="CDD" id="cd01949">
    <property type="entry name" value="GGDEF"/>
    <property type="match status" value="1"/>
</dbReference>
<dbReference type="InterPro" id="IPR029787">
    <property type="entry name" value="Nucleotide_cyclase"/>
</dbReference>
<accession>A0A0R2BFQ8</accession>
<gene>
    <name evidence="3" type="ORF">FC82_GL003084</name>
</gene>
<dbReference type="InterPro" id="IPR043128">
    <property type="entry name" value="Rev_trsase/Diguanyl_cyclase"/>
</dbReference>
<feature type="transmembrane region" description="Helical" evidence="1">
    <location>
        <begin position="79"/>
        <end position="97"/>
    </location>
</feature>
<dbReference type="SUPFAM" id="SSF55073">
    <property type="entry name" value="Nucleotide cyclase"/>
    <property type="match status" value="1"/>
</dbReference>
<dbReference type="SMART" id="SM00267">
    <property type="entry name" value="GGDEF"/>
    <property type="match status" value="1"/>
</dbReference>